<evidence type="ECO:0000313" key="2">
    <source>
        <dbReference type="Proteomes" id="UP000886595"/>
    </source>
</evidence>
<dbReference type="GO" id="GO:0016887">
    <property type="term" value="F:ATP hydrolysis activity"/>
    <property type="evidence" value="ECO:0007669"/>
    <property type="project" value="TreeGrafter"/>
</dbReference>
<dbReference type="PANTHER" id="PTHR43392:SF2">
    <property type="entry name" value="AAA-TYPE ATPASE FAMILY PROTEIN _ ANKYRIN REPEAT FAMILY PROTEIN"/>
    <property type="match status" value="1"/>
</dbReference>
<dbReference type="OrthoDB" id="2423195at2759"/>
<dbReference type="InterPro" id="IPR050773">
    <property type="entry name" value="CbxX/CfxQ_RuBisCO_ESX"/>
</dbReference>
<keyword evidence="2" id="KW-1185">Reference proteome</keyword>
<name>A0A8X7W1A8_BRACI</name>
<dbReference type="EMBL" id="JAAMPC010000003">
    <property type="protein sequence ID" value="KAG2321364.1"/>
    <property type="molecule type" value="Genomic_DNA"/>
</dbReference>
<protein>
    <submittedName>
        <fullName evidence="1">Uncharacterized protein</fullName>
    </submittedName>
</protein>
<gene>
    <name evidence="1" type="ORF">Bca52824_014577</name>
</gene>
<comment type="caution">
    <text evidence="1">The sequence shown here is derived from an EMBL/GenBank/DDBJ whole genome shotgun (WGS) entry which is preliminary data.</text>
</comment>
<sequence length="132" mass="14830">MLLDERRRALGINIGIPRPSHMAFLGNPGTGKTMCQGTSMIVHIKMNSQGEDTLFFVFKLHESCTLQAIASVIERETTEKKRKEMNGGLLDTLLVNAREYLDLWLSFECVDTEEICKIRLGDSEAGLRVLSE</sequence>
<reference evidence="1 2" key="1">
    <citation type="submission" date="2020-02" db="EMBL/GenBank/DDBJ databases">
        <authorList>
            <person name="Ma Q."/>
            <person name="Huang Y."/>
            <person name="Song X."/>
            <person name="Pei D."/>
        </authorList>
    </citation>
    <scope>NUCLEOTIDE SEQUENCE [LARGE SCALE GENOMIC DNA]</scope>
    <source>
        <strain evidence="1">Sxm20200214</strain>
        <tissue evidence="1">Leaf</tissue>
    </source>
</reference>
<accession>A0A8X7W1A8</accession>
<evidence type="ECO:0000313" key="1">
    <source>
        <dbReference type="EMBL" id="KAG2321364.1"/>
    </source>
</evidence>
<dbReference type="AlphaFoldDB" id="A0A8X7W1A8"/>
<proteinExistence type="predicted"/>
<dbReference type="Proteomes" id="UP000886595">
    <property type="component" value="Unassembled WGS sequence"/>
</dbReference>
<dbReference type="PANTHER" id="PTHR43392">
    <property type="entry name" value="AAA-TYPE ATPASE FAMILY PROTEIN / ANKYRIN REPEAT FAMILY PROTEIN"/>
    <property type="match status" value="1"/>
</dbReference>
<organism evidence="1 2">
    <name type="scientific">Brassica carinata</name>
    <name type="common">Ethiopian mustard</name>
    <name type="synonym">Abyssinian cabbage</name>
    <dbReference type="NCBI Taxonomy" id="52824"/>
    <lineage>
        <taxon>Eukaryota</taxon>
        <taxon>Viridiplantae</taxon>
        <taxon>Streptophyta</taxon>
        <taxon>Embryophyta</taxon>
        <taxon>Tracheophyta</taxon>
        <taxon>Spermatophyta</taxon>
        <taxon>Magnoliopsida</taxon>
        <taxon>eudicotyledons</taxon>
        <taxon>Gunneridae</taxon>
        <taxon>Pentapetalae</taxon>
        <taxon>rosids</taxon>
        <taxon>malvids</taxon>
        <taxon>Brassicales</taxon>
        <taxon>Brassicaceae</taxon>
        <taxon>Brassiceae</taxon>
        <taxon>Brassica</taxon>
    </lineage>
</organism>